<protein>
    <submittedName>
        <fullName evidence="1">Uncharacterized protein</fullName>
    </submittedName>
</protein>
<evidence type="ECO:0000313" key="1">
    <source>
        <dbReference type="EMBL" id="CAI9546959.1"/>
    </source>
</evidence>
<comment type="caution">
    <text evidence="1">The sequence shown here is derived from an EMBL/GenBank/DDBJ whole genome shotgun (WGS) entry which is preliminary data.</text>
</comment>
<proteinExistence type="predicted"/>
<evidence type="ECO:0000313" key="2">
    <source>
        <dbReference type="Proteomes" id="UP001162483"/>
    </source>
</evidence>
<sequence>MVQGCCDHSQISHIVSNDVTNDILLTTLHVFTDWPIT</sequence>
<reference evidence="1" key="1">
    <citation type="submission" date="2023-05" db="EMBL/GenBank/DDBJ databases">
        <authorList>
            <person name="Stuckert A."/>
        </authorList>
    </citation>
    <scope>NUCLEOTIDE SEQUENCE</scope>
</reference>
<name>A0ABN9BH50_9NEOB</name>
<dbReference type="EMBL" id="CATNWA010004053">
    <property type="protein sequence ID" value="CAI9546959.1"/>
    <property type="molecule type" value="Genomic_DNA"/>
</dbReference>
<accession>A0ABN9BH50</accession>
<dbReference type="Proteomes" id="UP001162483">
    <property type="component" value="Unassembled WGS sequence"/>
</dbReference>
<gene>
    <name evidence="1" type="ORF">SPARVUS_LOCUS2903868</name>
</gene>
<keyword evidence="2" id="KW-1185">Reference proteome</keyword>
<organism evidence="1 2">
    <name type="scientific">Staurois parvus</name>
    <dbReference type="NCBI Taxonomy" id="386267"/>
    <lineage>
        <taxon>Eukaryota</taxon>
        <taxon>Metazoa</taxon>
        <taxon>Chordata</taxon>
        <taxon>Craniata</taxon>
        <taxon>Vertebrata</taxon>
        <taxon>Euteleostomi</taxon>
        <taxon>Amphibia</taxon>
        <taxon>Batrachia</taxon>
        <taxon>Anura</taxon>
        <taxon>Neobatrachia</taxon>
        <taxon>Ranoidea</taxon>
        <taxon>Ranidae</taxon>
        <taxon>Staurois</taxon>
    </lineage>
</organism>